<evidence type="ECO:0000313" key="1">
    <source>
        <dbReference type="EMBL" id="GAH08380.1"/>
    </source>
</evidence>
<comment type="caution">
    <text evidence="1">The sequence shown here is derived from an EMBL/GenBank/DDBJ whole genome shotgun (WGS) entry which is preliminary data.</text>
</comment>
<protein>
    <submittedName>
        <fullName evidence="1">Uncharacterized protein</fullName>
    </submittedName>
</protein>
<name>X1DJA6_9ZZZZ</name>
<dbReference type="EMBL" id="BART01034853">
    <property type="protein sequence ID" value="GAH08380.1"/>
    <property type="molecule type" value="Genomic_DNA"/>
</dbReference>
<reference evidence="1" key="1">
    <citation type="journal article" date="2014" name="Front. Microbiol.">
        <title>High frequency of phylogenetically diverse reductive dehalogenase-homologous genes in deep subseafloor sedimentary metagenomes.</title>
        <authorList>
            <person name="Kawai M."/>
            <person name="Futagami T."/>
            <person name="Toyoda A."/>
            <person name="Takaki Y."/>
            <person name="Nishi S."/>
            <person name="Hori S."/>
            <person name="Arai W."/>
            <person name="Tsubouchi T."/>
            <person name="Morono Y."/>
            <person name="Uchiyama I."/>
            <person name="Ito T."/>
            <person name="Fujiyama A."/>
            <person name="Inagaki F."/>
            <person name="Takami H."/>
        </authorList>
    </citation>
    <scope>NUCLEOTIDE SEQUENCE</scope>
    <source>
        <strain evidence="1">Expedition CK06-06</strain>
    </source>
</reference>
<gene>
    <name evidence="1" type="ORF">S01H4_59432</name>
</gene>
<organism evidence="1">
    <name type="scientific">marine sediment metagenome</name>
    <dbReference type="NCBI Taxonomy" id="412755"/>
    <lineage>
        <taxon>unclassified sequences</taxon>
        <taxon>metagenomes</taxon>
        <taxon>ecological metagenomes</taxon>
    </lineage>
</organism>
<sequence length="96" mass="11133">MDFPFLPDGESKYQYGDMIRKGGKIREAKQLIEPTPPFKPNKWVTNDAGDATYLNIQDRITWQLPDFTYTRTNENPGETMSFKLVDIFDNEIQLGI</sequence>
<feature type="non-terminal residue" evidence="1">
    <location>
        <position position="96"/>
    </location>
</feature>
<dbReference type="AlphaFoldDB" id="X1DJA6"/>
<proteinExistence type="predicted"/>
<accession>X1DJA6</accession>